<dbReference type="NCBIfam" id="NF000955">
    <property type="entry name" value="PRK00099.1-1"/>
    <property type="match status" value="1"/>
</dbReference>
<comment type="similarity">
    <text evidence="2">Belongs to the universal ribosomal protein uL10 family.</text>
</comment>
<comment type="function">
    <text evidence="1">Forms part of the ribosomal stalk, playing a central role in the interaction of the ribosome with GTP-bound translation factors.</text>
</comment>
<dbReference type="GO" id="GO:0005840">
    <property type="term" value="C:ribosome"/>
    <property type="evidence" value="ECO:0007669"/>
    <property type="project" value="UniProtKB-KW"/>
</dbReference>
<accession>A0A7D4BDQ9</accession>
<dbReference type="Gene3D" id="3.30.70.1730">
    <property type="match status" value="1"/>
</dbReference>
<evidence type="ECO:0000256" key="6">
    <source>
        <dbReference type="ARBA" id="ARBA00035502"/>
    </source>
</evidence>
<dbReference type="RefSeq" id="WP_173073362.1">
    <property type="nucleotide sequence ID" value="NZ_CP041345.1"/>
</dbReference>
<dbReference type="EMBL" id="CP041345">
    <property type="protein sequence ID" value="QKG79538.1"/>
    <property type="molecule type" value="Genomic_DNA"/>
</dbReference>
<reference evidence="7 8" key="1">
    <citation type="submission" date="2019-07" db="EMBL/GenBank/DDBJ databases">
        <title>Thalassofilum flectens gen. nov., sp. nov., a novel moderate thermophilic anaerobe from a shallow sea hot spring in Kunashir Island (Russia), representing a new family in the order Bacteroidales, and proposal of Thalassofilacea fam. nov.</title>
        <authorList>
            <person name="Kochetkova T.V."/>
            <person name="Podosokorskaya O.A."/>
            <person name="Novikov A."/>
            <person name="Elcheninov A.G."/>
            <person name="Toshchakov S.V."/>
            <person name="Kublanov I.V."/>
        </authorList>
    </citation>
    <scope>NUCLEOTIDE SEQUENCE [LARGE SCALE GENOMIC DNA]</scope>
    <source>
        <strain evidence="7 8">38-H</strain>
    </source>
</reference>
<evidence type="ECO:0000256" key="4">
    <source>
        <dbReference type="ARBA" id="ARBA00023274"/>
    </source>
</evidence>
<dbReference type="InterPro" id="IPR043141">
    <property type="entry name" value="Ribosomal_uL10-like_sf"/>
</dbReference>
<organism evidence="7 8">
    <name type="scientific">Tenuifilum thalassicum</name>
    <dbReference type="NCBI Taxonomy" id="2590900"/>
    <lineage>
        <taxon>Bacteria</taxon>
        <taxon>Pseudomonadati</taxon>
        <taxon>Bacteroidota</taxon>
        <taxon>Bacteroidia</taxon>
        <taxon>Bacteroidales</taxon>
        <taxon>Tenuifilaceae</taxon>
        <taxon>Tenuifilum</taxon>
    </lineage>
</organism>
<evidence type="ECO:0000256" key="1">
    <source>
        <dbReference type="ARBA" id="ARBA00002633"/>
    </source>
</evidence>
<dbReference type="InterPro" id="IPR047865">
    <property type="entry name" value="Ribosomal_uL10_bac_type"/>
</dbReference>
<evidence type="ECO:0000313" key="8">
    <source>
        <dbReference type="Proteomes" id="UP000500961"/>
    </source>
</evidence>
<dbReference type="PANTHER" id="PTHR11560">
    <property type="entry name" value="39S RIBOSOMAL PROTEIN L10, MITOCHONDRIAL"/>
    <property type="match status" value="1"/>
</dbReference>
<keyword evidence="8" id="KW-1185">Reference proteome</keyword>
<sequence length="174" mass="19459">MRREEKNALIDRLAEQINEYPHFYLTDTSELNAEVTHQLRKTCFEKQVKLVVVKNTLLKKALEKSGKFDFSPLFETLKGSTSVMFTETGNVPAKLIKEFRKAHPKPILKAAFVEESIYVGENQLDVLAALKSKNELIADIVALLQSPAKNVISSLQSGGQKLSGVIKALSEKEQ</sequence>
<name>A0A7D4BDQ9_9BACT</name>
<gene>
    <name evidence="7" type="ORF">FHG85_04435</name>
</gene>
<protein>
    <recommendedName>
        <fullName evidence="5">Large ribosomal subunit protein uL10</fullName>
    </recommendedName>
    <alternativeName>
        <fullName evidence="6">50S ribosomal protein L10</fullName>
    </alternativeName>
</protein>
<keyword evidence="3 7" id="KW-0689">Ribosomal protein</keyword>
<keyword evidence="4" id="KW-0687">Ribonucleoprotein</keyword>
<dbReference type="InterPro" id="IPR001790">
    <property type="entry name" value="Ribosomal_uL10"/>
</dbReference>
<dbReference type="GO" id="GO:1990904">
    <property type="term" value="C:ribonucleoprotein complex"/>
    <property type="evidence" value="ECO:0007669"/>
    <property type="project" value="UniProtKB-KW"/>
</dbReference>
<dbReference type="Gene3D" id="6.10.250.290">
    <property type="match status" value="1"/>
</dbReference>
<proteinExistence type="inferred from homology"/>
<evidence type="ECO:0000256" key="5">
    <source>
        <dbReference type="ARBA" id="ARBA00035202"/>
    </source>
</evidence>
<evidence type="ECO:0000256" key="2">
    <source>
        <dbReference type="ARBA" id="ARBA00008889"/>
    </source>
</evidence>
<dbReference type="Pfam" id="PF00466">
    <property type="entry name" value="Ribosomal_L10"/>
    <property type="match status" value="1"/>
</dbReference>
<dbReference type="CDD" id="cd05797">
    <property type="entry name" value="Ribosomal_L10"/>
    <property type="match status" value="1"/>
</dbReference>
<dbReference type="SUPFAM" id="SSF160369">
    <property type="entry name" value="Ribosomal protein L10-like"/>
    <property type="match status" value="1"/>
</dbReference>
<dbReference type="Proteomes" id="UP000500961">
    <property type="component" value="Chromosome"/>
</dbReference>
<dbReference type="KEGG" id="ttz:FHG85_04435"/>
<dbReference type="AlphaFoldDB" id="A0A7D4BDQ9"/>
<evidence type="ECO:0000313" key="7">
    <source>
        <dbReference type="EMBL" id="QKG79538.1"/>
    </source>
</evidence>
<evidence type="ECO:0000256" key="3">
    <source>
        <dbReference type="ARBA" id="ARBA00022980"/>
    </source>
</evidence>